<dbReference type="EMBL" id="CP000479">
    <property type="protein sequence ID" value="ABK67683.1"/>
    <property type="molecule type" value="Genomic_DNA"/>
</dbReference>
<dbReference type="KEGG" id="mav:MAV_1819"/>
<protein>
    <submittedName>
        <fullName evidence="1">Esterase</fullName>
    </submittedName>
</protein>
<dbReference type="CDD" id="cd00586">
    <property type="entry name" value="4HBT"/>
    <property type="match status" value="1"/>
</dbReference>
<dbReference type="PANTHER" id="PTHR31793">
    <property type="entry name" value="4-HYDROXYBENZOYL-COA THIOESTERASE FAMILY MEMBER"/>
    <property type="match status" value="1"/>
</dbReference>
<accession>A0A0H2ZZX2</accession>
<dbReference type="Pfam" id="PF13279">
    <property type="entry name" value="4HBT_2"/>
    <property type="match status" value="1"/>
</dbReference>
<sequence>MSTVLRIEPRWTDLDPVGHVTNSVFLVYAEEARARFLHRALPDAWNHVVVVHSDIDYHHPVLQSDSVEVSSAVESVGTSSFTTLNIIATARHKCATVRTVQVALREDGSGTRPWTDDERTTLNELITAAKK</sequence>
<evidence type="ECO:0000313" key="2">
    <source>
        <dbReference type="Proteomes" id="UP000001574"/>
    </source>
</evidence>
<dbReference type="PANTHER" id="PTHR31793:SF24">
    <property type="entry name" value="LONG-CHAIN ACYL-COA THIOESTERASE FADM"/>
    <property type="match status" value="1"/>
</dbReference>
<dbReference type="Proteomes" id="UP000001574">
    <property type="component" value="Chromosome"/>
</dbReference>
<reference evidence="1 2" key="1">
    <citation type="submission" date="2006-10" db="EMBL/GenBank/DDBJ databases">
        <authorList>
            <person name="Fleischmann R.D."/>
            <person name="Dodson R.J."/>
            <person name="Haft D.H."/>
            <person name="Merkel J.S."/>
            <person name="Nelson W.C."/>
            <person name="Fraser C.M."/>
        </authorList>
    </citation>
    <scope>NUCLEOTIDE SEQUENCE [LARGE SCALE GENOMIC DNA]</scope>
    <source>
        <strain evidence="1 2">104</strain>
    </source>
</reference>
<dbReference type="GO" id="GO:0047617">
    <property type="term" value="F:fatty acyl-CoA hydrolase activity"/>
    <property type="evidence" value="ECO:0007669"/>
    <property type="project" value="TreeGrafter"/>
</dbReference>
<dbReference type="AlphaFoldDB" id="A0A0H2ZZX2"/>
<name>A0A0H2ZZX2_MYCA1</name>
<gene>
    <name evidence="1" type="ordered locus">MAV_1819</name>
</gene>
<dbReference type="RefSeq" id="WP_011724358.1">
    <property type="nucleotide sequence ID" value="NC_008595.1"/>
</dbReference>
<dbReference type="InterPro" id="IPR029069">
    <property type="entry name" value="HotDog_dom_sf"/>
</dbReference>
<proteinExistence type="predicted"/>
<dbReference type="Gene3D" id="3.10.129.10">
    <property type="entry name" value="Hotdog Thioesterase"/>
    <property type="match status" value="1"/>
</dbReference>
<dbReference type="HOGENOM" id="CLU_101141_2_0_11"/>
<dbReference type="InterPro" id="IPR050563">
    <property type="entry name" value="4-hydroxybenzoyl-CoA_TE"/>
</dbReference>
<organism evidence="1 2">
    <name type="scientific">Mycobacterium avium (strain 104)</name>
    <dbReference type="NCBI Taxonomy" id="243243"/>
    <lineage>
        <taxon>Bacteria</taxon>
        <taxon>Bacillati</taxon>
        <taxon>Actinomycetota</taxon>
        <taxon>Actinomycetes</taxon>
        <taxon>Mycobacteriales</taxon>
        <taxon>Mycobacteriaceae</taxon>
        <taxon>Mycobacterium</taxon>
        <taxon>Mycobacterium avium complex (MAC)</taxon>
    </lineage>
</organism>
<evidence type="ECO:0000313" key="1">
    <source>
        <dbReference type="EMBL" id="ABK67683.1"/>
    </source>
</evidence>
<dbReference type="SUPFAM" id="SSF54637">
    <property type="entry name" value="Thioesterase/thiol ester dehydrase-isomerase"/>
    <property type="match status" value="1"/>
</dbReference>